<evidence type="ECO:0000313" key="2">
    <source>
        <dbReference type="Proteomes" id="UP000249304"/>
    </source>
</evidence>
<protein>
    <submittedName>
        <fullName evidence="1">Uncharacterized protein</fullName>
    </submittedName>
</protein>
<accession>A0A2W2E0V2</accession>
<dbReference type="EMBL" id="POUD01000093">
    <property type="protein sequence ID" value="PZG15971.1"/>
    <property type="molecule type" value="Genomic_DNA"/>
</dbReference>
<proteinExistence type="predicted"/>
<name>A0A2W2E0V2_9ACTN</name>
<sequence>MKAASTTFRSRPRLFLLAAAATGAVVLAARVMRSARPARTTWFAVTVEADPSELSGPSRPDALARLAERHEVRVTRAPGGRGSEIAVRAADGRTREEVRALKQLLETGEVLVVEGQPEGHRTVLGRVARPAFRQLTRRGAR</sequence>
<dbReference type="Proteomes" id="UP000249304">
    <property type="component" value="Unassembled WGS sequence"/>
</dbReference>
<dbReference type="RefSeq" id="WP_146615687.1">
    <property type="nucleotide sequence ID" value="NZ_POUD01000093.1"/>
</dbReference>
<reference evidence="1 2" key="1">
    <citation type="submission" date="2018-01" db="EMBL/GenBank/DDBJ databases">
        <title>Draft genome sequence of Nonomuraea sp. KC333.</title>
        <authorList>
            <person name="Sahin N."/>
            <person name="Saygin H."/>
            <person name="Ay H."/>
        </authorList>
    </citation>
    <scope>NUCLEOTIDE SEQUENCE [LARGE SCALE GENOMIC DNA]</scope>
    <source>
        <strain evidence="1 2">KC333</strain>
    </source>
</reference>
<gene>
    <name evidence="1" type="ORF">C1J01_22420</name>
</gene>
<organism evidence="1 2">
    <name type="scientific">Nonomuraea aridisoli</name>
    <dbReference type="NCBI Taxonomy" id="2070368"/>
    <lineage>
        <taxon>Bacteria</taxon>
        <taxon>Bacillati</taxon>
        <taxon>Actinomycetota</taxon>
        <taxon>Actinomycetes</taxon>
        <taxon>Streptosporangiales</taxon>
        <taxon>Streptosporangiaceae</taxon>
        <taxon>Nonomuraea</taxon>
    </lineage>
</organism>
<evidence type="ECO:0000313" key="1">
    <source>
        <dbReference type="EMBL" id="PZG15971.1"/>
    </source>
</evidence>
<dbReference type="AlphaFoldDB" id="A0A2W2E0V2"/>
<dbReference type="OrthoDB" id="3695445at2"/>
<comment type="caution">
    <text evidence="1">The sequence shown here is derived from an EMBL/GenBank/DDBJ whole genome shotgun (WGS) entry which is preliminary data.</text>
</comment>
<keyword evidence="2" id="KW-1185">Reference proteome</keyword>